<dbReference type="EMBL" id="AP019307">
    <property type="protein sequence ID" value="BBH18462.1"/>
    <property type="molecule type" value="Genomic_DNA"/>
</dbReference>
<feature type="domain" description="VanZ-like" evidence="2">
    <location>
        <begin position="91"/>
        <end position="165"/>
    </location>
</feature>
<dbReference type="InterPro" id="IPR006976">
    <property type="entry name" value="VanZ-like"/>
</dbReference>
<evidence type="ECO:0000313" key="3">
    <source>
        <dbReference type="EMBL" id="BBH18462.1"/>
    </source>
</evidence>
<name>A0A3G9IJW4_9ACTN</name>
<feature type="transmembrane region" description="Helical" evidence="1">
    <location>
        <begin position="120"/>
        <end position="139"/>
    </location>
</feature>
<evidence type="ECO:0000259" key="2">
    <source>
        <dbReference type="Pfam" id="PF04892"/>
    </source>
</evidence>
<dbReference type="Pfam" id="PF04892">
    <property type="entry name" value="VanZ"/>
    <property type="match status" value="1"/>
</dbReference>
<feature type="transmembrane region" description="Helical" evidence="1">
    <location>
        <begin position="151"/>
        <end position="169"/>
    </location>
</feature>
<feature type="transmembrane region" description="Helical" evidence="1">
    <location>
        <begin position="88"/>
        <end position="108"/>
    </location>
</feature>
<keyword evidence="1" id="KW-0812">Transmembrane</keyword>
<accession>A0A3G9IJW4</accession>
<keyword evidence="1" id="KW-1133">Transmembrane helix</keyword>
<keyword evidence="1" id="KW-0472">Membrane</keyword>
<organism evidence="3 4">
    <name type="scientific">Nocardioides baekrokdamisoli</name>
    <dbReference type="NCBI Taxonomy" id="1804624"/>
    <lineage>
        <taxon>Bacteria</taxon>
        <taxon>Bacillati</taxon>
        <taxon>Actinomycetota</taxon>
        <taxon>Actinomycetes</taxon>
        <taxon>Propionibacteriales</taxon>
        <taxon>Nocardioidaceae</taxon>
        <taxon>Nocardioides</taxon>
    </lineage>
</organism>
<keyword evidence="4" id="KW-1185">Reference proteome</keyword>
<feature type="transmembrane region" description="Helical" evidence="1">
    <location>
        <begin position="48"/>
        <end position="68"/>
    </location>
</feature>
<reference evidence="3 4" key="1">
    <citation type="submission" date="2018-11" db="EMBL/GenBank/DDBJ databases">
        <title>Complete genome sequence of Nocardioides baekrokdamisoli strain KCTC 39748.</title>
        <authorList>
            <person name="Kang S.W."/>
            <person name="Lee K.C."/>
            <person name="Kim K.K."/>
            <person name="Kim J.S."/>
            <person name="Kim D.S."/>
            <person name="Ko S.H."/>
            <person name="Yang S.H."/>
            <person name="Shin Y.K."/>
            <person name="Lee J.S."/>
        </authorList>
    </citation>
    <scope>NUCLEOTIDE SEQUENCE [LARGE SCALE GENOMIC DNA]</scope>
    <source>
        <strain evidence="3 4">KCTC 39748</strain>
    </source>
</reference>
<dbReference type="PANTHER" id="PTHR36834">
    <property type="entry name" value="MEMBRANE PROTEIN-RELATED"/>
    <property type="match status" value="1"/>
</dbReference>
<proteinExistence type="predicted"/>
<dbReference type="AlphaFoldDB" id="A0A3G9IJW4"/>
<dbReference type="InterPro" id="IPR053150">
    <property type="entry name" value="Teicoplanin_resist-assoc"/>
</dbReference>
<protein>
    <recommendedName>
        <fullName evidence="2">VanZ-like domain-containing protein</fullName>
    </recommendedName>
</protein>
<dbReference type="KEGG" id="nbe:Back2_27490"/>
<dbReference type="PANTHER" id="PTHR36834:SF1">
    <property type="entry name" value="INTEGRAL MEMBRANE PROTEIN"/>
    <property type="match status" value="1"/>
</dbReference>
<evidence type="ECO:0000313" key="4">
    <source>
        <dbReference type="Proteomes" id="UP000271573"/>
    </source>
</evidence>
<gene>
    <name evidence="3" type="ORF">Back2_27490</name>
</gene>
<evidence type="ECO:0000256" key="1">
    <source>
        <dbReference type="SAM" id="Phobius"/>
    </source>
</evidence>
<sequence>MSPMDGCAWFLTFSGAVTTAVVVAPFLPVLMCLLAAIRRLRGRAPGAALRTAVLDVGLIYATVVPIWLTMVPGGHPGLVVHPWTDIPTMPHDALLGNLLLLAGIGFFVPMRFRLMSSVTLTTLLAMAISCAIETCQYVLPIGRVASIDDVILNTSGAAVAAILAVPWWARRPWARSVPAHVFLPSV</sequence>
<dbReference type="Proteomes" id="UP000271573">
    <property type="component" value="Chromosome"/>
</dbReference>
<feature type="transmembrane region" description="Helical" evidence="1">
    <location>
        <begin position="12"/>
        <end position="36"/>
    </location>
</feature>